<keyword evidence="4" id="KW-0720">Serine protease</keyword>
<dbReference type="SUPFAM" id="SSF82171">
    <property type="entry name" value="DPP6 N-terminal domain-like"/>
    <property type="match status" value="1"/>
</dbReference>
<gene>
    <name evidence="7" type="ORF">BSOLF_2603</name>
</gene>
<feature type="domain" description="Peptidase S9 prolyl oligopeptidase catalytic" evidence="6">
    <location>
        <begin position="528"/>
        <end position="737"/>
    </location>
</feature>
<name>A0A2R6XXW5_9BACL</name>
<dbReference type="Pfam" id="PF07676">
    <property type="entry name" value="PD40"/>
    <property type="match status" value="1"/>
</dbReference>
<dbReference type="Gene3D" id="2.120.10.30">
    <property type="entry name" value="TolB, C-terminal domain"/>
    <property type="match status" value="1"/>
</dbReference>
<comment type="similarity">
    <text evidence="1">Belongs to the peptidase S9C family.</text>
</comment>
<sequence length="738" mass="83803">MDELKPYQIEDLYHMKWAYEVVCDPRGEKAVYTVRWIDKEEDTYRSYLALVDLNEKTEAVRLTYGKGQDRYPRFLPDGRTLAFLSNREGQQSIYELPLSGGEARPVATIEGDVQRFFVTAAGEAYVALVRIQPKETQSTEGAHTSHDRASQTLSQSNASQFQTSLPQSKTSSSKKGKQPLVIERLRYKSDGRGLHDDSYSRLIWIERKGGKVTTLFDHLEEIGDVAVSTDGRFLAYTINRSNDTDQKFRHDIVMAKLLRTDRGAKVGATSVPTVDWKEQYMFYALIFHPTRPLLLALGHDYTYAGATMPDLFAVPFQGPPKPFTRDVPFYFGDALIGDMVSGSAGPILRFSADGKKLFAQTSEHGQVSLRFAEFLLPDALKDVISEFDSEVSGDSSAHDKGVERDHVIGEDQHHTLEFETIPFTPGHIYAWDLMPDGKTLLALYASPTEMGKLVSFNLETKELQKITVSNHDLERMRLVSEPEMFWLHSFDETPYQAWLMRPLGFRADERHPLILTIHGGPHAMYGETFFHEFQVLAGKGFGILYLNPRGSHGYGQAFVDAVRGDYGGDDMRDLMHALDVVLERETWIDPSRLAVMGGSYGGFMTNWIISHTDRFRVAITDRSISNWLSFYGTSDIGTFFTEWEIGADLYHDPERLWHHSPLKYAAQVKTPVLIIHSEQDLRCPIEQAEQWFSVLKKLGKEVRFLRFPDSNHDLSRNGLPSLRTSRLAAMVDWLKAHT</sequence>
<evidence type="ECO:0000256" key="4">
    <source>
        <dbReference type="ARBA" id="ARBA00022825"/>
    </source>
</evidence>
<dbReference type="FunFam" id="3.40.50.1820:FF:000028">
    <property type="entry name" value="S9 family peptidase"/>
    <property type="match status" value="1"/>
</dbReference>
<dbReference type="PANTHER" id="PTHR42776:SF27">
    <property type="entry name" value="DIPEPTIDYL PEPTIDASE FAMILY MEMBER 6"/>
    <property type="match status" value="1"/>
</dbReference>
<dbReference type="InterPro" id="IPR011042">
    <property type="entry name" value="6-blade_b-propeller_TolB-like"/>
</dbReference>
<dbReference type="EMBL" id="PEBX01000152">
    <property type="protein sequence ID" value="PTQ55265.1"/>
    <property type="molecule type" value="Genomic_DNA"/>
</dbReference>
<accession>A0A2R6XXW5</accession>
<keyword evidence="3" id="KW-0378">Hydrolase</keyword>
<evidence type="ECO:0000256" key="3">
    <source>
        <dbReference type="ARBA" id="ARBA00022801"/>
    </source>
</evidence>
<feature type="compositionally biased region" description="Polar residues" evidence="5">
    <location>
        <begin position="150"/>
        <end position="167"/>
    </location>
</feature>
<protein>
    <submittedName>
        <fullName evidence="7">Acylamino-acid-releasing enzyme</fullName>
    </submittedName>
</protein>
<dbReference type="Gene3D" id="3.40.50.1820">
    <property type="entry name" value="alpha/beta hydrolase"/>
    <property type="match status" value="1"/>
</dbReference>
<comment type="caution">
    <text evidence="7">The sequence shown here is derived from an EMBL/GenBank/DDBJ whole genome shotgun (WGS) entry which is preliminary data.</text>
</comment>
<evidence type="ECO:0000259" key="6">
    <source>
        <dbReference type="Pfam" id="PF00326"/>
    </source>
</evidence>
<reference evidence="8" key="1">
    <citation type="journal article" date="2018" name="Sci. Rep.">
        <title>Lignite coal burning seam in the remote Altai Mountains harbors a hydrogen-driven thermophilic microbial community.</title>
        <authorList>
            <person name="Kadnikov V.V."/>
            <person name="Mardanov A.V."/>
            <person name="Ivasenko D.A."/>
            <person name="Antsiferov D.V."/>
            <person name="Beletsky A.V."/>
            <person name="Karnachuk O.V."/>
            <person name="Ravin N.V."/>
        </authorList>
    </citation>
    <scope>NUCLEOTIDE SEQUENCE [LARGE SCALE GENOMIC DNA]</scope>
</reference>
<organism evidence="7 8">
    <name type="scientific">Candidatus Carbonibacillus altaicus</name>
    <dbReference type="NCBI Taxonomy" id="2163959"/>
    <lineage>
        <taxon>Bacteria</taxon>
        <taxon>Bacillati</taxon>
        <taxon>Bacillota</taxon>
        <taxon>Bacilli</taxon>
        <taxon>Bacillales</taxon>
        <taxon>Candidatus Carbonibacillus</taxon>
    </lineage>
</organism>
<dbReference type="Proteomes" id="UP000244338">
    <property type="component" value="Unassembled WGS sequence"/>
</dbReference>
<dbReference type="GO" id="GO:0004252">
    <property type="term" value="F:serine-type endopeptidase activity"/>
    <property type="evidence" value="ECO:0007669"/>
    <property type="project" value="TreeGrafter"/>
</dbReference>
<dbReference type="InterPro" id="IPR011659">
    <property type="entry name" value="WD40"/>
</dbReference>
<evidence type="ECO:0000256" key="2">
    <source>
        <dbReference type="ARBA" id="ARBA00022670"/>
    </source>
</evidence>
<evidence type="ECO:0000313" key="8">
    <source>
        <dbReference type="Proteomes" id="UP000244338"/>
    </source>
</evidence>
<dbReference type="InterPro" id="IPR029058">
    <property type="entry name" value="AB_hydrolase_fold"/>
</dbReference>
<evidence type="ECO:0000313" key="7">
    <source>
        <dbReference type="EMBL" id="PTQ55265.1"/>
    </source>
</evidence>
<feature type="region of interest" description="Disordered" evidence="5">
    <location>
        <begin position="135"/>
        <end position="177"/>
    </location>
</feature>
<evidence type="ECO:0000256" key="5">
    <source>
        <dbReference type="SAM" id="MobiDB-lite"/>
    </source>
</evidence>
<dbReference type="AlphaFoldDB" id="A0A2R6XXW5"/>
<evidence type="ECO:0000256" key="1">
    <source>
        <dbReference type="ARBA" id="ARBA00010040"/>
    </source>
</evidence>
<dbReference type="InterPro" id="IPR001375">
    <property type="entry name" value="Peptidase_S9_cat"/>
</dbReference>
<dbReference type="GO" id="GO:0006508">
    <property type="term" value="P:proteolysis"/>
    <property type="evidence" value="ECO:0007669"/>
    <property type="project" value="UniProtKB-KW"/>
</dbReference>
<dbReference type="PANTHER" id="PTHR42776">
    <property type="entry name" value="SERINE PEPTIDASE S9 FAMILY MEMBER"/>
    <property type="match status" value="1"/>
</dbReference>
<dbReference type="Pfam" id="PF00326">
    <property type="entry name" value="Peptidase_S9"/>
    <property type="match status" value="1"/>
</dbReference>
<keyword evidence="2" id="KW-0645">Protease</keyword>
<dbReference type="SUPFAM" id="SSF53474">
    <property type="entry name" value="alpha/beta-Hydrolases"/>
    <property type="match status" value="1"/>
</dbReference>
<proteinExistence type="inferred from homology"/>